<protein>
    <submittedName>
        <fullName evidence="1">Uncharacterized protein</fullName>
    </submittedName>
</protein>
<dbReference type="AlphaFoldDB" id="A0A212K978"/>
<name>A0A212K978_9DELT</name>
<sequence length="40" mass="4651">MLYADEAYTWPYGTSVEVSQKSLAEIDRDAYNRYMTRAKG</sequence>
<evidence type="ECO:0000313" key="1">
    <source>
        <dbReference type="EMBL" id="SBW08197.1"/>
    </source>
</evidence>
<reference evidence="1" key="1">
    <citation type="submission" date="2016-04" db="EMBL/GenBank/DDBJ databases">
        <authorList>
            <person name="Evans L.H."/>
            <person name="Alamgir A."/>
            <person name="Owens N."/>
            <person name="Weber N.D."/>
            <person name="Virtaneva K."/>
            <person name="Barbian K."/>
            <person name="Babar A."/>
            <person name="Rosenke K."/>
        </authorList>
    </citation>
    <scope>NUCLEOTIDE SEQUENCE</scope>
    <source>
        <strain evidence="1">86</strain>
    </source>
</reference>
<organism evidence="1">
    <name type="scientific">uncultured delta proteobacterium</name>
    <dbReference type="NCBI Taxonomy" id="34034"/>
    <lineage>
        <taxon>Bacteria</taxon>
        <taxon>Deltaproteobacteria</taxon>
        <taxon>environmental samples</taxon>
    </lineage>
</organism>
<dbReference type="EMBL" id="FLUQ01000004">
    <property type="protein sequence ID" value="SBW08197.1"/>
    <property type="molecule type" value="Genomic_DNA"/>
</dbReference>
<accession>A0A212K978</accession>
<gene>
    <name evidence="1" type="ORF">KL86DPRO_40041</name>
</gene>
<proteinExistence type="predicted"/>